<evidence type="ECO:0000313" key="3">
    <source>
        <dbReference type="Proteomes" id="UP000295636"/>
    </source>
</evidence>
<dbReference type="InterPro" id="IPR011048">
    <property type="entry name" value="Haem_d1_sf"/>
</dbReference>
<accession>A0A4R5L0S2</accession>
<evidence type="ECO:0000313" key="2">
    <source>
        <dbReference type="EMBL" id="TDG00961.1"/>
    </source>
</evidence>
<evidence type="ECO:0000256" key="1">
    <source>
        <dbReference type="ARBA" id="ARBA00005564"/>
    </source>
</evidence>
<gene>
    <name evidence="2" type="ORF">E1757_02140</name>
</gene>
<name>A0A4R5L0S2_9BACL</name>
<comment type="similarity">
    <text evidence="1">Belongs to the cycloisomerase 2 family.</text>
</comment>
<dbReference type="GO" id="GO:0017057">
    <property type="term" value="F:6-phosphogluconolactonase activity"/>
    <property type="evidence" value="ECO:0007669"/>
    <property type="project" value="TreeGrafter"/>
</dbReference>
<dbReference type="PANTHER" id="PTHR30344:SF1">
    <property type="entry name" value="6-PHOSPHOGLUCONOLACTONASE"/>
    <property type="match status" value="1"/>
</dbReference>
<organism evidence="2 3">
    <name type="scientific">Paenibacillus piri</name>
    <dbReference type="NCBI Taxonomy" id="2547395"/>
    <lineage>
        <taxon>Bacteria</taxon>
        <taxon>Bacillati</taxon>
        <taxon>Bacillota</taxon>
        <taxon>Bacilli</taxon>
        <taxon>Bacillales</taxon>
        <taxon>Paenibacillaceae</taxon>
        <taxon>Paenibacillus</taxon>
    </lineage>
</organism>
<dbReference type="SUPFAM" id="SSF51004">
    <property type="entry name" value="C-terminal (heme d1) domain of cytochrome cd1-nitrite reductase"/>
    <property type="match status" value="1"/>
</dbReference>
<sequence length="355" mass="37884">MNSAPNDELLVYVGSYAPASSESIYVYRLHPVTGALTLQQSLSGIVNPSFLTLDPKRNRLYAVSEVGEGAGQAAAYAIRPEDGSLDFSNSVSSLGRASCYVTLDGDSTCLLAANYTSGNVVLFPIEADGRVGEAADQVQHAGSSIRADRQSEPHPHAAVIDPGDRFVFVPDLGIDRIKVYRIGREPLRLIAHGEVPVTPGSGPRHMAFHRDIPYAYVINELDSTITAFAYEAGNGSLRPVQTVSALPEGFTDSSTCADIHISPSGSYLYGSNRGHDSIVVYAINRTDGTLTYVEHTPTLGATPRNFAVTPDGRLLLAANQDTDSIVTFRVDLATGRLTPTGQTVNVSKPVCIKFA</sequence>
<dbReference type="InterPro" id="IPR015943">
    <property type="entry name" value="WD40/YVTN_repeat-like_dom_sf"/>
</dbReference>
<proteinExistence type="inferred from homology"/>
<dbReference type="Gene3D" id="2.130.10.10">
    <property type="entry name" value="YVTN repeat-like/Quinoprotein amine dehydrogenase"/>
    <property type="match status" value="1"/>
</dbReference>
<dbReference type="InterPro" id="IPR019405">
    <property type="entry name" value="Lactonase_7-beta_prop"/>
</dbReference>
<dbReference type="OrthoDB" id="9790815at2"/>
<protein>
    <submittedName>
        <fullName evidence="2">Lactonase family protein</fullName>
    </submittedName>
</protein>
<keyword evidence="3" id="KW-1185">Reference proteome</keyword>
<dbReference type="AlphaFoldDB" id="A0A4R5L0S2"/>
<dbReference type="PANTHER" id="PTHR30344">
    <property type="entry name" value="6-PHOSPHOGLUCONOLACTONASE-RELATED"/>
    <property type="match status" value="1"/>
</dbReference>
<dbReference type="GO" id="GO:0005829">
    <property type="term" value="C:cytosol"/>
    <property type="evidence" value="ECO:0007669"/>
    <property type="project" value="TreeGrafter"/>
</dbReference>
<comment type="caution">
    <text evidence="2">The sequence shown here is derived from an EMBL/GenBank/DDBJ whole genome shotgun (WGS) entry which is preliminary data.</text>
</comment>
<dbReference type="Pfam" id="PF10282">
    <property type="entry name" value="Lactonase"/>
    <property type="match status" value="1"/>
</dbReference>
<dbReference type="InterPro" id="IPR050282">
    <property type="entry name" value="Cycloisomerase_2"/>
</dbReference>
<dbReference type="Proteomes" id="UP000295636">
    <property type="component" value="Unassembled WGS sequence"/>
</dbReference>
<dbReference type="FunFam" id="2.130.10.10:FF:000306">
    <property type="entry name" value="3-carboxymuconate cyclase"/>
    <property type="match status" value="1"/>
</dbReference>
<reference evidence="2 3" key="1">
    <citation type="submission" date="2019-03" db="EMBL/GenBank/DDBJ databases">
        <title>This is whole genome sequence of Paenibacillus sp MS74 strain.</title>
        <authorList>
            <person name="Trinh H.N."/>
        </authorList>
    </citation>
    <scope>NUCLEOTIDE SEQUENCE [LARGE SCALE GENOMIC DNA]</scope>
    <source>
        <strain evidence="2 3">MS74</strain>
    </source>
</reference>
<dbReference type="EMBL" id="SMRT01000001">
    <property type="protein sequence ID" value="TDG00961.1"/>
    <property type="molecule type" value="Genomic_DNA"/>
</dbReference>